<proteinExistence type="predicted"/>
<dbReference type="Proteomes" id="UP000029567">
    <property type="component" value="Unassembled WGS sequence"/>
</dbReference>
<protein>
    <submittedName>
        <fullName evidence="2">Uncharacterized protein</fullName>
    </submittedName>
</protein>
<dbReference type="RefSeq" id="WP_034383566.1">
    <property type="nucleotide sequence ID" value="NZ_AWTN01000148.1"/>
</dbReference>
<evidence type="ECO:0000313" key="2">
    <source>
        <dbReference type="EMBL" id="KGG83038.1"/>
    </source>
</evidence>
<evidence type="ECO:0000313" key="3">
    <source>
        <dbReference type="Proteomes" id="UP000029567"/>
    </source>
</evidence>
<feature type="region of interest" description="Disordered" evidence="1">
    <location>
        <begin position="427"/>
        <end position="457"/>
    </location>
</feature>
<dbReference type="AlphaFoldDB" id="A0A0E3BDK8"/>
<organism evidence="2 3">
    <name type="scientific">Comamonas thiooxydans</name>
    <dbReference type="NCBI Taxonomy" id="363952"/>
    <lineage>
        <taxon>Bacteria</taxon>
        <taxon>Pseudomonadati</taxon>
        <taxon>Pseudomonadota</taxon>
        <taxon>Betaproteobacteria</taxon>
        <taxon>Burkholderiales</taxon>
        <taxon>Comamonadaceae</taxon>
        <taxon>Comamonas</taxon>
    </lineage>
</organism>
<name>A0A0E3BDK8_9BURK</name>
<comment type="caution">
    <text evidence="2">The sequence shown here is derived from an EMBL/GenBank/DDBJ whole genome shotgun (WGS) entry which is preliminary data.</text>
</comment>
<gene>
    <name evidence="2" type="ORF">P245_25775</name>
</gene>
<reference evidence="2 3" key="1">
    <citation type="submission" date="2013-09" db="EMBL/GenBank/DDBJ databases">
        <title>High correlation between genotypes and phenotypes of environmental bacteria Comamonas testosteroni strains.</title>
        <authorList>
            <person name="Liu L."/>
            <person name="Zhu W."/>
            <person name="Xia X."/>
            <person name="Xu B."/>
            <person name="Luo M."/>
            <person name="Wang G."/>
        </authorList>
    </citation>
    <scope>NUCLEOTIDE SEQUENCE [LARGE SCALE GENOMIC DNA]</scope>
    <source>
        <strain evidence="2 3">JL14</strain>
    </source>
</reference>
<feature type="compositionally biased region" description="Polar residues" evidence="1">
    <location>
        <begin position="249"/>
        <end position="262"/>
    </location>
</feature>
<accession>A0A0E3BDK8</accession>
<feature type="region of interest" description="Disordered" evidence="1">
    <location>
        <begin position="249"/>
        <end position="269"/>
    </location>
</feature>
<dbReference type="EMBL" id="AWTN01000148">
    <property type="protein sequence ID" value="KGG83038.1"/>
    <property type="molecule type" value="Genomic_DNA"/>
</dbReference>
<sequence length="457" mass="48420">MAIDTSIYSQVGKGGNLGDLVNSYAAGRKANIMGRLSDLQLSEAERNAAQGKAVSDAYSGSIGADGNVDYGKMYSQLASGGHGAAIPGLQKAQAEQQKAATEASAKNLDLAKKKFDYFNGSMSGLLALPEITDDALIRATSDAVNRGFLGQDQAIAFVRGMPADQKARRAMLMSGVMQSTDASKQLEALLPKVQAQNLGGRTVMVDMNPMTNPAVVGQSMERTATPGEVESARHNRASEGLTARGQNLADSRSREANANNLSRPFEVTGEDGKPVLVQQDKQGNIRPVTGYQPKSGADKALTEGQAKAMLFGSRMDASNKILDSLADAKVITSIPGSRTGFGVGSVVNALSSPKQQQLDQAKRDFINATLRRESGAAIAESEFNNAEKQYFPQVGDSKEVIKQKAENRALATRAMLAEVPESKRHVVDDVINGGTGSPARKPNADQKSKVVNFSDLK</sequence>
<evidence type="ECO:0000256" key="1">
    <source>
        <dbReference type="SAM" id="MobiDB-lite"/>
    </source>
</evidence>